<dbReference type="RefSeq" id="WP_129204318.1">
    <property type="nucleotide sequence ID" value="NZ_CP035495.1"/>
</dbReference>
<dbReference type="KEGG" id="xyl:ET495_08775"/>
<gene>
    <name evidence="2" type="ORF">ET495_08775</name>
</gene>
<protein>
    <submittedName>
        <fullName evidence="2">DNA-binding protein</fullName>
    </submittedName>
</protein>
<name>A0A4P6ESE6_9MICO</name>
<dbReference type="Proteomes" id="UP000291758">
    <property type="component" value="Chromosome"/>
</dbReference>
<dbReference type="GO" id="GO:0003677">
    <property type="term" value="F:DNA binding"/>
    <property type="evidence" value="ECO:0007669"/>
    <property type="project" value="UniProtKB-KW"/>
</dbReference>
<proteinExistence type="predicted"/>
<keyword evidence="3" id="KW-1185">Reference proteome</keyword>
<keyword evidence="2" id="KW-0238">DNA-binding</keyword>
<dbReference type="OrthoDB" id="5524782at2"/>
<evidence type="ECO:0000313" key="3">
    <source>
        <dbReference type="Proteomes" id="UP000291758"/>
    </source>
</evidence>
<dbReference type="InterPro" id="IPR041657">
    <property type="entry name" value="HTH_17"/>
</dbReference>
<reference evidence="2 3" key="1">
    <citation type="submission" date="2019-01" db="EMBL/GenBank/DDBJ databases">
        <title>Genome sequencing of strain 2JSPR-7.</title>
        <authorList>
            <person name="Heo J."/>
            <person name="Kim S.-J."/>
            <person name="Kim J.-S."/>
            <person name="Hong S.-B."/>
            <person name="Kwon S.-W."/>
        </authorList>
    </citation>
    <scope>NUCLEOTIDE SEQUENCE [LARGE SCALE GENOMIC DNA]</scope>
    <source>
        <strain evidence="2 3">2JSPR-7</strain>
    </source>
</reference>
<sequence>MAARFLSLADVEEMLAISSRQAYALVRSGELPAIQIGGKGVWRVEATELEAYIARQYARTRARLDSGQI</sequence>
<accession>A0A4P6ESE6</accession>
<dbReference type="Pfam" id="PF12728">
    <property type="entry name" value="HTH_17"/>
    <property type="match status" value="1"/>
</dbReference>
<feature type="domain" description="Helix-turn-helix" evidence="1">
    <location>
        <begin position="5"/>
        <end position="56"/>
    </location>
</feature>
<dbReference type="EMBL" id="CP035495">
    <property type="protein sequence ID" value="QAY63327.1"/>
    <property type="molecule type" value="Genomic_DNA"/>
</dbReference>
<dbReference type="AlphaFoldDB" id="A0A4P6ESE6"/>
<organism evidence="2 3">
    <name type="scientific">Xylanimonas allomyrinae</name>
    <dbReference type="NCBI Taxonomy" id="2509459"/>
    <lineage>
        <taxon>Bacteria</taxon>
        <taxon>Bacillati</taxon>
        <taxon>Actinomycetota</taxon>
        <taxon>Actinomycetes</taxon>
        <taxon>Micrococcales</taxon>
        <taxon>Promicromonosporaceae</taxon>
        <taxon>Xylanimonas</taxon>
    </lineage>
</organism>
<evidence type="ECO:0000313" key="2">
    <source>
        <dbReference type="EMBL" id="QAY63327.1"/>
    </source>
</evidence>
<evidence type="ECO:0000259" key="1">
    <source>
        <dbReference type="Pfam" id="PF12728"/>
    </source>
</evidence>